<sequence length="106" mass="12198">MGETIKAKCENCDFTKKFDFGGGMMDFTFNSPVPAIEIKTGRFKNPNYKKVEDHSKYYFYSDDKLKGDNQNDHGFQNCDLELNSKGNYCPSCKTFQLEFISIGLFD</sequence>
<keyword evidence="2" id="KW-1185">Reference proteome</keyword>
<dbReference type="EMBL" id="CP003879">
    <property type="protein sequence ID" value="AFU67891.1"/>
    <property type="molecule type" value="Genomic_DNA"/>
</dbReference>
<gene>
    <name evidence="1" type="ordered locus">P700755_000915</name>
</gene>
<organism evidence="1 2">
    <name type="scientific">Psychroflexus torquis (strain ATCC 700755 / CIP 106069 / ACAM 623)</name>
    <dbReference type="NCBI Taxonomy" id="313595"/>
    <lineage>
        <taxon>Bacteria</taxon>
        <taxon>Pseudomonadati</taxon>
        <taxon>Bacteroidota</taxon>
        <taxon>Flavobacteriia</taxon>
        <taxon>Flavobacteriales</taxon>
        <taxon>Flavobacteriaceae</taxon>
        <taxon>Psychroflexus</taxon>
    </lineage>
</organism>
<dbReference type="Proteomes" id="UP000008514">
    <property type="component" value="Chromosome"/>
</dbReference>
<protein>
    <submittedName>
        <fullName evidence="1">Uncharacterized protein</fullName>
    </submittedName>
</protein>
<dbReference type="AlphaFoldDB" id="K4IFN5"/>
<dbReference type="KEGG" id="ptq:P700755_000915"/>
<name>K4IFN5_PSYTT</name>
<dbReference type="RefSeq" id="WP_015023505.1">
    <property type="nucleotide sequence ID" value="NC_018721.1"/>
</dbReference>
<reference evidence="1" key="2">
    <citation type="submission" date="2012-09" db="EMBL/GenBank/DDBJ databases">
        <title>The complete sequence of Psychroflexus torquis an extreme psychrophile from sea-ice that is stimulated by light.</title>
        <authorList>
            <person name="Feng S."/>
            <person name="Powell S.M."/>
            <person name="Bowman J.P."/>
        </authorList>
    </citation>
    <scope>NUCLEOTIDE SEQUENCE [LARGE SCALE GENOMIC DNA]</scope>
    <source>
        <strain evidence="1">ATCC 700755</strain>
    </source>
</reference>
<dbReference type="HOGENOM" id="CLU_2220988_0_0_10"/>
<dbReference type="eggNOG" id="ENOG502ZM15">
    <property type="taxonomic scope" value="Bacteria"/>
</dbReference>
<evidence type="ECO:0000313" key="2">
    <source>
        <dbReference type="Proteomes" id="UP000008514"/>
    </source>
</evidence>
<proteinExistence type="predicted"/>
<accession>K4IFN5</accession>
<reference evidence="1" key="1">
    <citation type="submission" date="2006-03" db="EMBL/GenBank/DDBJ databases">
        <authorList>
            <person name="Bowman J."/>
            <person name="Ferriera S."/>
            <person name="Johnson J."/>
            <person name="Kravitz S."/>
            <person name="Halpern A."/>
            <person name="Remington K."/>
            <person name="Beeson K."/>
            <person name="Tran B."/>
            <person name="Rogers Y.-H."/>
            <person name="Friedman R."/>
            <person name="Venter J.C."/>
        </authorList>
    </citation>
    <scope>NUCLEOTIDE SEQUENCE [LARGE SCALE GENOMIC DNA]</scope>
    <source>
        <strain evidence="1">ATCC 700755</strain>
    </source>
</reference>
<evidence type="ECO:0000313" key="1">
    <source>
        <dbReference type="EMBL" id="AFU67891.1"/>
    </source>
</evidence>
<dbReference type="OrthoDB" id="1358141at2"/>